<feature type="transmembrane region" description="Helical" evidence="6">
    <location>
        <begin position="184"/>
        <end position="203"/>
    </location>
</feature>
<comment type="caution">
    <text evidence="8">The sequence shown here is derived from an EMBL/GenBank/DDBJ whole genome shotgun (WGS) entry which is preliminary data.</text>
</comment>
<dbReference type="PANTHER" id="PTHR23505">
    <property type="entry name" value="SPINSTER"/>
    <property type="match status" value="1"/>
</dbReference>
<dbReference type="InterPro" id="IPR020846">
    <property type="entry name" value="MFS_dom"/>
</dbReference>
<keyword evidence="9" id="KW-1185">Reference proteome</keyword>
<evidence type="ECO:0000256" key="5">
    <source>
        <dbReference type="ARBA" id="ARBA00023136"/>
    </source>
</evidence>
<feature type="transmembrane region" description="Helical" evidence="6">
    <location>
        <begin position="254"/>
        <end position="278"/>
    </location>
</feature>
<dbReference type="PROSITE" id="PS50850">
    <property type="entry name" value="MFS"/>
    <property type="match status" value="1"/>
</dbReference>
<dbReference type="EMBL" id="VFIY01000018">
    <property type="protein sequence ID" value="TPD57867.1"/>
    <property type="molecule type" value="Genomic_DNA"/>
</dbReference>
<keyword evidence="2" id="KW-0813">Transport</keyword>
<dbReference type="Proteomes" id="UP000319148">
    <property type="component" value="Unassembled WGS sequence"/>
</dbReference>
<dbReference type="InterPro" id="IPR011701">
    <property type="entry name" value="MFS"/>
</dbReference>
<accession>A0A501PCY8</accession>
<dbReference type="SUPFAM" id="SSF103473">
    <property type="entry name" value="MFS general substrate transporter"/>
    <property type="match status" value="1"/>
</dbReference>
<evidence type="ECO:0000259" key="7">
    <source>
        <dbReference type="PROSITE" id="PS50850"/>
    </source>
</evidence>
<comment type="subcellular location">
    <subcellularLocation>
        <location evidence="1">Membrane</location>
        <topology evidence="1">Multi-pass membrane protein</topology>
    </subcellularLocation>
</comment>
<sequence>MKDNVTPQLGGRTAWYILALVGLCQAMSMVDRQILAILMPRIKEDLHIGDAEMGLLYGTVFALFYAVFSLPLGRLADGWVRTKLLGLSIFGWSIMTALGGMANGFGLLAISRLGVGVGEASVQPAGMSLVSDVFPKRQRGTVTAIIAASIALGLGGALTVGGAVADAWDAAWPDGNAPLGLRDWQAAFLVASLPGLILGYLMYRTKEPRRGLADGIDHHDEPHPFRESWLTLTSILPGLVWATMSRLKAGARDWAVNIGGLAAIILAATGMITWTNGLREENPVALSIGSLNLGGNELQWMVIGFGSYVILCWMQSLKLRDKPSFELIVKTPSMIMVIVIVALQTIINYGVMAWTATHLITAFGQKPTEVGLVFGPMIAAIGIIGPLIAGPVSDWANSRFAGGRLYVTFASLALSLPLAIITFMSKSVEMFYFSFACYGLILTMWLPPFYATLMDLVLPRMRGTVMSYYILTMTIFGLGLGPYVIGLMSDINGGDLAGAILNLYWISPFLILLTFVLIRRLPKDEATLLDRARAAGEKV</sequence>
<dbReference type="InterPro" id="IPR036259">
    <property type="entry name" value="MFS_trans_sf"/>
</dbReference>
<name>A0A501PCY8_9PROT</name>
<keyword evidence="3 6" id="KW-0812">Transmembrane</keyword>
<dbReference type="GO" id="GO:0016020">
    <property type="term" value="C:membrane"/>
    <property type="evidence" value="ECO:0007669"/>
    <property type="project" value="UniProtKB-SubCell"/>
</dbReference>
<keyword evidence="4 6" id="KW-1133">Transmembrane helix</keyword>
<proteinExistence type="predicted"/>
<protein>
    <submittedName>
        <fullName evidence="8">MFS transporter</fullName>
    </submittedName>
</protein>
<feature type="transmembrane region" description="Helical" evidence="6">
    <location>
        <begin position="405"/>
        <end position="424"/>
    </location>
</feature>
<dbReference type="PANTHER" id="PTHR23505:SF79">
    <property type="entry name" value="PROTEIN SPINSTER"/>
    <property type="match status" value="1"/>
</dbReference>
<dbReference type="Gene3D" id="1.20.1250.20">
    <property type="entry name" value="MFS general substrate transporter like domains"/>
    <property type="match status" value="2"/>
</dbReference>
<dbReference type="Pfam" id="PF07690">
    <property type="entry name" value="MFS_1"/>
    <property type="match status" value="1"/>
</dbReference>
<feature type="transmembrane region" description="Helical" evidence="6">
    <location>
        <begin position="497"/>
        <end position="518"/>
    </location>
</feature>
<dbReference type="InterPro" id="IPR044770">
    <property type="entry name" value="MFS_spinster-like"/>
</dbReference>
<evidence type="ECO:0000313" key="9">
    <source>
        <dbReference type="Proteomes" id="UP000319148"/>
    </source>
</evidence>
<dbReference type="OrthoDB" id="7400989at2"/>
<feature type="transmembrane region" description="Helical" evidence="6">
    <location>
        <begin position="372"/>
        <end position="393"/>
    </location>
</feature>
<evidence type="ECO:0000256" key="4">
    <source>
        <dbReference type="ARBA" id="ARBA00022989"/>
    </source>
</evidence>
<evidence type="ECO:0000313" key="8">
    <source>
        <dbReference type="EMBL" id="TPD57867.1"/>
    </source>
</evidence>
<feature type="transmembrane region" description="Helical" evidence="6">
    <location>
        <begin position="335"/>
        <end position="360"/>
    </location>
</feature>
<organism evidence="8 9">
    <name type="scientific">Emcibacter nanhaiensis</name>
    <dbReference type="NCBI Taxonomy" id="1505037"/>
    <lineage>
        <taxon>Bacteria</taxon>
        <taxon>Pseudomonadati</taxon>
        <taxon>Pseudomonadota</taxon>
        <taxon>Alphaproteobacteria</taxon>
        <taxon>Emcibacterales</taxon>
        <taxon>Emcibacteraceae</taxon>
        <taxon>Emcibacter</taxon>
    </lineage>
</organism>
<evidence type="ECO:0000256" key="6">
    <source>
        <dbReference type="SAM" id="Phobius"/>
    </source>
</evidence>
<reference evidence="9" key="1">
    <citation type="submission" date="2019-06" db="EMBL/GenBank/DDBJ databases">
        <title>The complete genome of Emcibacter congregatus ZYLT.</title>
        <authorList>
            <person name="Zhao Z."/>
        </authorList>
    </citation>
    <scope>NUCLEOTIDE SEQUENCE [LARGE SCALE GENOMIC DNA]</scope>
    <source>
        <strain evidence="9">MCCC 1A06723</strain>
    </source>
</reference>
<feature type="transmembrane region" description="Helical" evidence="6">
    <location>
        <begin position="298"/>
        <end position="314"/>
    </location>
</feature>
<evidence type="ECO:0000256" key="2">
    <source>
        <dbReference type="ARBA" id="ARBA00022448"/>
    </source>
</evidence>
<dbReference type="AlphaFoldDB" id="A0A501PCY8"/>
<feature type="transmembrane region" description="Helical" evidence="6">
    <location>
        <begin position="13"/>
        <end position="30"/>
    </location>
</feature>
<keyword evidence="5 6" id="KW-0472">Membrane</keyword>
<dbReference type="GO" id="GO:0022857">
    <property type="term" value="F:transmembrane transporter activity"/>
    <property type="evidence" value="ECO:0007669"/>
    <property type="project" value="InterPro"/>
</dbReference>
<gene>
    <name evidence="8" type="ORF">FIV46_17365</name>
</gene>
<feature type="transmembrane region" description="Helical" evidence="6">
    <location>
        <begin position="51"/>
        <end position="72"/>
    </location>
</feature>
<feature type="transmembrane region" description="Helical" evidence="6">
    <location>
        <begin position="430"/>
        <end position="453"/>
    </location>
</feature>
<evidence type="ECO:0000256" key="3">
    <source>
        <dbReference type="ARBA" id="ARBA00022692"/>
    </source>
</evidence>
<feature type="transmembrane region" description="Helical" evidence="6">
    <location>
        <begin position="142"/>
        <end position="164"/>
    </location>
</feature>
<feature type="domain" description="Major facilitator superfamily (MFS) profile" evidence="7">
    <location>
        <begin position="17"/>
        <end position="526"/>
    </location>
</feature>
<feature type="transmembrane region" description="Helical" evidence="6">
    <location>
        <begin position="465"/>
        <end position="485"/>
    </location>
</feature>
<evidence type="ECO:0000256" key="1">
    <source>
        <dbReference type="ARBA" id="ARBA00004141"/>
    </source>
</evidence>
<feature type="transmembrane region" description="Helical" evidence="6">
    <location>
        <begin position="84"/>
        <end position="110"/>
    </location>
</feature>
<dbReference type="RefSeq" id="WP_139942183.1">
    <property type="nucleotide sequence ID" value="NZ_JBHSYP010000005.1"/>
</dbReference>